<feature type="chain" id="PRO_5039424588" evidence="1">
    <location>
        <begin position="19"/>
        <end position="78"/>
    </location>
</feature>
<comment type="caution">
    <text evidence="2">The sequence shown here is derived from an EMBL/GenBank/DDBJ whole genome shotgun (WGS) entry which is preliminary data.</text>
</comment>
<protein>
    <submittedName>
        <fullName evidence="2">Uncharacterized protein</fullName>
    </submittedName>
</protein>
<evidence type="ECO:0000313" key="2">
    <source>
        <dbReference type="EMBL" id="KAH3787870.1"/>
    </source>
</evidence>
<sequence>MRRHVLWRLIWIQTVCKGLQNPVPALKGLRIAYSVFKQALPEPLPWLISFLREAITSMRKSSLSPIAVPSTLAMPLND</sequence>
<dbReference type="Proteomes" id="UP000828390">
    <property type="component" value="Unassembled WGS sequence"/>
</dbReference>
<dbReference type="EMBL" id="JAIWYP010000008">
    <property type="protein sequence ID" value="KAH3787870.1"/>
    <property type="molecule type" value="Genomic_DNA"/>
</dbReference>
<organism evidence="2 3">
    <name type="scientific">Dreissena polymorpha</name>
    <name type="common">Zebra mussel</name>
    <name type="synonym">Mytilus polymorpha</name>
    <dbReference type="NCBI Taxonomy" id="45954"/>
    <lineage>
        <taxon>Eukaryota</taxon>
        <taxon>Metazoa</taxon>
        <taxon>Spiralia</taxon>
        <taxon>Lophotrochozoa</taxon>
        <taxon>Mollusca</taxon>
        <taxon>Bivalvia</taxon>
        <taxon>Autobranchia</taxon>
        <taxon>Heteroconchia</taxon>
        <taxon>Euheterodonta</taxon>
        <taxon>Imparidentia</taxon>
        <taxon>Neoheterodontei</taxon>
        <taxon>Myida</taxon>
        <taxon>Dreissenoidea</taxon>
        <taxon>Dreissenidae</taxon>
        <taxon>Dreissena</taxon>
    </lineage>
</organism>
<keyword evidence="3" id="KW-1185">Reference proteome</keyword>
<reference evidence="2" key="2">
    <citation type="submission" date="2020-11" db="EMBL/GenBank/DDBJ databases">
        <authorList>
            <person name="McCartney M.A."/>
            <person name="Auch B."/>
            <person name="Kono T."/>
            <person name="Mallez S."/>
            <person name="Becker A."/>
            <person name="Gohl D.M."/>
            <person name="Silverstein K.A.T."/>
            <person name="Koren S."/>
            <person name="Bechman K.B."/>
            <person name="Herman A."/>
            <person name="Abrahante J.E."/>
            <person name="Garbe J."/>
        </authorList>
    </citation>
    <scope>NUCLEOTIDE SEQUENCE</scope>
    <source>
        <strain evidence="2">Duluth1</strain>
        <tissue evidence="2">Whole animal</tissue>
    </source>
</reference>
<evidence type="ECO:0000313" key="3">
    <source>
        <dbReference type="Proteomes" id="UP000828390"/>
    </source>
</evidence>
<feature type="signal peptide" evidence="1">
    <location>
        <begin position="1"/>
        <end position="18"/>
    </location>
</feature>
<evidence type="ECO:0000256" key="1">
    <source>
        <dbReference type="SAM" id="SignalP"/>
    </source>
</evidence>
<keyword evidence="1" id="KW-0732">Signal</keyword>
<accession>A0A9D4EWC7</accession>
<proteinExistence type="predicted"/>
<reference evidence="2" key="1">
    <citation type="journal article" date="2019" name="bioRxiv">
        <title>The Genome of the Zebra Mussel, Dreissena polymorpha: A Resource for Invasive Species Research.</title>
        <authorList>
            <person name="McCartney M.A."/>
            <person name="Auch B."/>
            <person name="Kono T."/>
            <person name="Mallez S."/>
            <person name="Zhang Y."/>
            <person name="Obille A."/>
            <person name="Becker A."/>
            <person name="Abrahante J.E."/>
            <person name="Garbe J."/>
            <person name="Badalamenti J.P."/>
            <person name="Herman A."/>
            <person name="Mangelson H."/>
            <person name="Liachko I."/>
            <person name="Sullivan S."/>
            <person name="Sone E.D."/>
            <person name="Koren S."/>
            <person name="Silverstein K.A.T."/>
            <person name="Beckman K.B."/>
            <person name="Gohl D.M."/>
        </authorList>
    </citation>
    <scope>NUCLEOTIDE SEQUENCE</scope>
    <source>
        <strain evidence="2">Duluth1</strain>
        <tissue evidence="2">Whole animal</tissue>
    </source>
</reference>
<dbReference type="AlphaFoldDB" id="A0A9D4EWC7"/>
<gene>
    <name evidence="2" type="ORF">DPMN_166001</name>
</gene>
<name>A0A9D4EWC7_DREPO</name>